<reference evidence="2" key="1">
    <citation type="submission" date="2018-12" db="EMBL/GenBank/DDBJ databases">
        <title>Tengunoibacter tsumagoiensis gen. nov., sp. nov., Dictyobacter kobayashii sp. nov., D. alpinus sp. nov., and D. joshuensis sp. nov. and description of Dictyobacteraceae fam. nov. within the order Ktedonobacterales isolated from Tengu-no-mugimeshi.</title>
        <authorList>
            <person name="Wang C.M."/>
            <person name="Zheng Y."/>
            <person name="Sakai Y."/>
            <person name="Toyoda A."/>
            <person name="Minakuchi Y."/>
            <person name="Abe K."/>
            <person name="Yokota A."/>
            <person name="Yabe S."/>
        </authorList>
    </citation>
    <scope>NUCLEOTIDE SEQUENCE [LARGE SCALE GENOMIC DNA]</scope>
    <source>
        <strain evidence="2">Uno16</strain>
    </source>
</reference>
<accession>A0A402BIG9</accession>
<protein>
    <submittedName>
        <fullName evidence="1">Uncharacterized protein</fullName>
    </submittedName>
</protein>
<dbReference type="AlphaFoldDB" id="A0A402BIG9"/>
<name>A0A402BIG9_9CHLR</name>
<organism evidence="1 2">
    <name type="scientific">Dictyobacter alpinus</name>
    <dbReference type="NCBI Taxonomy" id="2014873"/>
    <lineage>
        <taxon>Bacteria</taxon>
        <taxon>Bacillati</taxon>
        <taxon>Chloroflexota</taxon>
        <taxon>Ktedonobacteria</taxon>
        <taxon>Ktedonobacterales</taxon>
        <taxon>Dictyobacteraceae</taxon>
        <taxon>Dictyobacter</taxon>
    </lineage>
</organism>
<proteinExistence type="predicted"/>
<gene>
    <name evidence="1" type="ORF">KDA_65310</name>
</gene>
<dbReference type="EMBL" id="BIFT01000002">
    <property type="protein sequence ID" value="GCE31047.1"/>
    <property type="molecule type" value="Genomic_DNA"/>
</dbReference>
<comment type="caution">
    <text evidence="1">The sequence shown here is derived from an EMBL/GenBank/DDBJ whole genome shotgun (WGS) entry which is preliminary data.</text>
</comment>
<sequence>MDSESKQGSIITRIWGKGWAEIDAASRSRGANICHRKMKIDKGTANAYSFTNC</sequence>
<evidence type="ECO:0000313" key="1">
    <source>
        <dbReference type="EMBL" id="GCE31047.1"/>
    </source>
</evidence>
<dbReference type="Proteomes" id="UP000287171">
    <property type="component" value="Unassembled WGS sequence"/>
</dbReference>
<evidence type="ECO:0000313" key="2">
    <source>
        <dbReference type="Proteomes" id="UP000287171"/>
    </source>
</evidence>
<keyword evidence="2" id="KW-1185">Reference proteome</keyword>